<feature type="binding site" evidence="8">
    <location>
        <position position="59"/>
    </location>
    <ligand>
        <name>GTP</name>
        <dbReference type="ChEBI" id="CHEBI:37565"/>
    </ligand>
</feature>
<name>A0AAU7JIH9_9HYPH</name>
<dbReference type="AlphaFoldDB" id="A0AAU7JIH9"/>
<comment type="similarity">
    <text evidence="8">Belongs to the MobA family.</text>
</comment>
<dbReference type="RefSeq" id="WP_406856945.1">
    <property type="nucleotide sequence ID" value="NZ_CP157484.1"/>
</dbReference>
<feature type="binding site" evidence="8">
    <location>
        <position position="31"/>
    </location>
    <ligand>
        <name>GTP</name>
        <dbReference type="ChEBI" id="CHEBI:37565"/>
    </ligand>
</feature>
<feature type="binding site" evidence="8">
    <location>
        <position position="110"/>
    </location>
    <ligand>
        <name>GTP</name>
        <dbReference type="ChEBI" id="CHEBI:37565"/>
    </ligand>
</feature>
<dbReference type="GO" id="GO:0005737">
    <property type="term" value="C:cytoplasm"/>
    <property type="evidence" value="ECO:0007669"/>
    <property type="project" value="UniProtKB-SubCell"/>
</dbReference>
<keyword evidence="2 8" id="KW-0808">Transferase</keyword>
<keyword evidence="6 8" id="KW-0342">GTP-binding</keyword>
<proteinExistence type="inferred from homology"/>
<comment type="subunit">
    <text evidence="8">Monomer.</text>
</comment>
<evidence type="ECO:0000256" key="1">
    <source>
        <dbReference type="ARBA" id="ARBA00022490"/>
    </source>
</evidence>
<dbReference type="HAMAP" id="MF_00316">
    <property type="entry name" value="MobA"/>
    <property type="match status" value="1"/>
</dbReference>
<dbReference type="NCBIfam" id="TIGR02665">
    <property type="entry name" value="molyb_mobA"/>
    <property type="match status" value="1"/>
</dbReference>
<reference evidence="10" key="1">
    <citation type="submission" date="2024-05" db="EMBL/GenBank/DDBJ databases">
        <authorList>
            <person name="Kim S."/>
            <person name="Heo J."/>
            <person name="Choi H."/>
            <person name="Choi Y."/>
            <person name="Kwon S.-W."/>
            <person name="Kim Y."/>
        </authorList>
    </citation>
    <scope>NUCLEOTIDE SEQUENCE</scope>
    <source>
        <strain evidence="10">KACC 23698</strain>
    </source>
</reference>
<evidence type="ECO:0000313" key="10">
    <source>
        <dbReference type="EMBL" id="XBO40091.1"/>
    </source>
</evidence>
<dbReference type="EMBL" id="CP157484">
    <property type="protein sequence ID" value="XBO40091.1"/>
    <property type="molecule type" value="Genomic_DNA"/>
</dbReference>
<feature type="binding site" evidence="8">
    <location>
        <position position="110"/>
    </location>
    <ligand>
        <name>Mg(2+)</name>
        <dbReference type="ChEBI" id="CHEBI:18420"/>
    </ligand>
</feature>
<keyword evidence="1 8" id="KW-0963">Cytoplasm</keyword>
<dbReference type="Pfam" id="PF12804">
    <property type="entry name" value="NTP_transf_3"/>
    <property type="match status" value="1"/>
</dbReference>
<protein>
    <recommendedName>
        <fullName evidence="8">Molybdenum cofactor guanylyltransferase</fullName>
        <shortName evidence="8">MoCo guanylyltransferase</shortName>
        <ecNumber evidence="8">2.7.7.77</ecNumber>
    </recommendedName>
    <alternativeName>
        <fullName evidence="8">GTP:molybdopterin guanylyltransferase</fullName>
    </alternativeName>
    <alternativeName>
        <fullName evidence="8">Mo-MPT guanylyltransferase</fullName>
    </alternativeName>
    <alternativeName>
        <fullName evidence="8">Molybdopterin guanylyltransferase</fullName>
    </alternativeName>
    <alternativeName>
        <fullName evidence="8">Molybdopterin-guanine dinucleotide synthase</fullName>
        <shortName evidence="8">MGD synthase</shortName>
    </alternativeName>
</protein>
<evidence type="ECO:0000256" key="4">
    <source>
        <dbReference type="ARBA" id="ARBA00022741"/>
    </source>
</evidence>
<evidence type="ECO:0000256" key="3">
    <source>
        <dbReference type="ARBA" id="ARBA00022723"/>
    </source>
</evidence>
<dbReference type="InterPro" id="IPR025877">
    <property type="entry name" value="MobA-like_NTP_Trfase"/>
</dbReference>
<keyword evidence="7 8" id="KW-0501">Molybdenum cofactor biosynthesis</keyword>
<dbReference type="GO" id="GO:0005525">
    <property type="term" value="F:GTP binding"/>
    <property type="evidence" value="ECO:0007669"/>
    <property type="project" value="UniProtKB-UniRule"/>
</dbReference>
<evidence type="ECO:0000256" key="7">
    <source>
        <dbReference type="ARBA" id="ARBA00023150"/>
    </source>
</evidence>
<organism evidence="10">
    <name type="scientific">Alsobacter sp. KACC 23698</name>
    <dbReference type="NCBI Taxonomy" id="3149229"/>
    <lineage>
        <taxon>Bacteria</taxon>
        <taxon>Pseudomonadati</taxon>
        <taxon>Pseudomonadota</taxon>
        <taxon>Alphaproteobacteria</taxon>
        <taxon>Hyphomicrobiales</taxon>
        <taxon>Alsobacteraceae</taxon>
        <taxon>Alsobacter</taxon>
    </lineage>
</organism>
<evidence type="ECO:0000256" key="6">
    <source>
        <dbReference type="ARBA" id="ARBA00023134"/>
    </source>
</evidence>
<sequence>METESGSQRAPGAVLGVILAGGLSSRMGREKAFVELGGRPLLAHVVERFGPQVDRLALNANGDAARFAPFGLPVEPDRHGDNPGPLAGVAVAIALARRDGYSVVATCPSDAPFLPLDAVARLRDALTAEMDVAIAGGPNGLEPLFGLWRVRAGPAVEAALAEGRRAVHRVLAGLAHRIVPFPAGDGPDPFCNLNTPEELSAAQALLASQ</sequence>
<dbReference type="GO" id="GO:0046872">
    <property type="term" value="F:metal ion binding"/>
    <property type="evidence" value="ECO:0007669"/>
    <property type="project" value="UniProtKB-KW"/>
</dbReference>
<dbReference type="GO" id="GO:0061603">
    <property type="term" value="F:molybdenum cofactor guanylyltransferase activity"/>
    <property type="evidence" value="ECO:0007669"/>
    <property type="project" value="UniProtKB-EC"/>
</dbReference>
<comment type="subcellular location">
    <subcellularLocation>
        <location evidence="8">Cytoplasm</location>
    </subcellularLocation>
</comment>
<dbReference type="GO" id="GO:1902758">
    <property type="term" value="P:bis(molybdopterin guanine dinucleotide)molybdenum biosynthetic process"/>
    <property type="evidence" value="ECO:0007669"/>
    <property type="project" value="TreeGrafter"/>
</dbReference>
<dbReference type="PANTHER" id="PTHR19136:SF81">
    <property type="entry name" value="MOLYBDENUM COFACTOR GUANYLYLTRANSFERASE"/>
    <property type="match status" value="1"/>
</dbReference>
<dbReference type="SUPFAM" id="SSF53448">
    <property type="entry name" value="Nucleotide-diphospho-sugar transferases"/>
    <property type="match status" value="1"/>
</dbReference>
<dbReference type="InterPro" id="IPR029044">
    <property type="entry name" value="Nucleotide-diphossugar_trans"/>
</dbReference>
<evidence type="ECO:0000256" key="2">
    <source>
        <dbReference type="ARBA" id="ARBA00022679"/>
    </source>
</evidence>
<dbReference type="EC" id="2.7.7.77" evidence="8"/>
<comment type="catalytic activity">
    <reaction evidence="8">
        <text>Mo-molybdopterin + GTP + H(+) = Mo-molybdopterin guanine dinucleotide + diphosphate</text>
        <dbReference type="Rhea" id="RHEA:34243"/>
        <dbReference type="ChEBI" id="CHEBI:15378"/>
        <dbReference type="ChEBI" id="CHEBI:33019"/>
        <dbReference type="ChEBI" id="CHEBI:37565"/>
        <dbReference type="ChEBI" id="CHEBI:71302"/>
        <dbReference type="ChEBI" id="CHEBI:71310"/>
        <dbReference type="EC" id="2.7.7.77"/>
    </reaction>
</comment>
<keyword evidence="10" id="KW-0548">Nucleotidyltransferase</keyword>
<keyword evidence="4 8" id="KW-0547">Nucleotide-binding</keyword>
<evidence type="ECO:0000256" key="8">
    <source>
        <dbReference type="HAMAP-Rule" id="MF_00316"/>
    </source>
</evidence>
<comment type="domain">
    <text evidence="8">The N-terminal domain determines nucleotide recognition and specific binding, while the C-terminal domain determines the specific binding to the target protein.</text>
</comment>
<gene>
    <name evidence="8 10" type="primary">mobA</name>
    <name evidence="10" type="ORF">ABEG18_04735</name>
</gene>
<comment type="cofactor">
    <cofactor evidence="8">
        <name>Mg(2+)</name>
        <dbReference type="ChEBI" id="CHEBI:18420"/>
    </cofactor>
</comment>
<dbReference type="InterPro" id="IPR013482">
    <property type="entry name" value="Molybde_CF_guanTrfase"/>
</dbReference>
<evidence type="ECO:0000259" key="9">
    <source>
        <dbReference type="Pfam" id="PF12804"/>
    </source>
</evidence>
<feature type="binding site" evidence="8">
    <location>
        <begin position="19"/>
        <end position="21"/>
    </location>
    <ligand>
        <name>GTP</name>
        <dbReference type="ChEBI" id="CHEBI:37565"/>
    </ligand>
</feature>
<keyword evidence="3 8" id="KW-0479">Metal-binding</keyword>
<comment type="function">
    <text evidence="8">Transfers a GMP moiety from GTP to Mo-molybdopterin (Mo-MPT) cofactor (Moco or molybdenum cofactor) to form Mo-molybdopterin guanine dinucleotide (Mo-MGD) cofactor.</text>
</comment>
<dbReference type="Gene3D" id="3.90.550.10">
    <property type="entry name" value="Spore Coat Polysaccharide Biosynthesis Protein SpsA, Chain A"/>
    <property type="match status" value="1"/>
</dbReference>
<feature type="domain" description="MobA-like NTP transferase" evidence="9">
    <location>
        <begin position="16"/>
        <end position="171"/>
    </location>
</feature>
<dbReference type="PANTHER" id="PTHR19136">
    <property type="entry name" value="MOLYBDENUM COFACTOR GUANYLYLTRANSFERASE"/>
    <property type="match status" value="1"/>
</dbReference>
<dbReference type="CDD" id="cd02503">
    <property type="entry name" value="MobA"/>
    <property type="match status" value="1"/>
</dbReference>
<evidence type="ECO:0000256" key="5">
    <source>
        <dbReference type="ARBA" id="ARBA00022842"/>
    </source>
</evidence>
<accession>A0AAU7JIH9</accession>
<feature type="binding site" evidence="8">
    <location>
        <position position="77"/>
    </location>
    <ligand>
        <name>GTP</name>
        <dbReference type="ChEBI" id="CHEBI:37565"/>
    </ligand>
</feature>
<keyword evidence="5 8" id="KW-0460">Magnesium</keyword>